<name>W4HEM6_9RHOB</name>
<sequence>MTATLPRIVPAGLDGLIVRFGDILSEPANRAALAYRAAFDAEGVDGVAETATSLVSTFVRFAPGADPDAVQARAATLMDSRDWTEAALPAGRRLVRVPTLYGTDRAPQLAAAAEAAGLSDADAVSSLSSARLRVTAIGFAPGQPYLGTLGEEWDIPRLTDLAQVPAAALVVAVRQLVLFAQASPTGWRHVGQTRLQLFRPEADTPFVLRPGDEVTFASISENAFDDLPAGPDGGAEWEDIA</sequence>
<organism evidence="5 6">
    <name type="scientific">Roseivivax marinus</name>
    <dbReference type="NCBI Taxonomy" id="1379903"/>
    <lineage>
        <taxon>Bacteria</taxon>
        <taxon>Pseudomonadati</taxon>
        <taxon>Pseudomonadota</taxon>
        <taxon>Alphaproteobacteria</taxon>
        <taxon>Rhodobacterales</taxon>
        <taxon>Roseobacteraceae</taxon>
        <taxon>Roseivivax</taxon>
    </lineage>
</organism>
<evidence type="ECO:0000256" key="1">
    <source>
        <dbReference type="ARBA" id="ARBA00022741"/>
    </source>
</evidence>
<dbReference type="RefSeq" id="WP_043846716.1">
    <property type="nucleotide sequence ID" value="NZ_AQQW01000015.1"/>
</dbReference>
<proteinExistence type="predicted"/>
<dbReference type="SUPFAM" id="SSF160467">
    <property type="entry name" value="PH0987 N-terminal domain-like"/>
    <property type="match status" value="1"/>
</dbReference>
<dbReference type="SMART" id="SM00796">
    <property type="entry name" value="AHS1"/>
    <property type="match status" value="1"/>
</dbReference>
<dbReference type="GO" id="GO:0016787">
    <property type="term" value="F:hydrolase activity"/>
    <property type="evidence" value="ECO:0007669"/>
    <property type="project" value="UniProtKB-KW"/>
</dbReference>
<dbReference type="InterPro" id="IPR003833">
    <property type="entry name" value="CT_C_D"/>
</dbReference>
<keyword evidence="6" id="KW-1185">Reference proteome</keyword>
<dbReference type="PANTHER" id="PTHR34698:SF2">
    <property type="entry name" value="5-OXOPROLINASE SUBUNIT B"/>
    <property type="match status" value="1"/>
</dbReference>
<dbReference type="STRING" id="1379903.ATO8_18460"/>
<feature type="domain" description="Carboxyltransferase" evidence="4">
    <location>
        <begin position="6"/>
        <end position="208"/>
    </location>
</feature>
<dbReference type="GO" id="GO:0005524">
    <property type="term" value="F:ATP binding"/>
    <property type="evidence" value="ECO:0007669"/>
    <property type="project" value="UniProtKB-KW"/>
</dbReference>
<dbReference type="SUPFAM" id="SSF50891">
    <property type="entry name" value="Cyclophilin-like"/>
    <property type="match status" value="1"/>
</dbReference>
<dbReference type="AlphaFoldDB" id="W4HEM6"/>
<keyword evidence="3" id="KW-0067">ATP-binding</keyword>
<dbReference type="Proteomes" id="UP000019063">
    <property type="component" value="Unassembled WGS sequence"/>
</dbReference>
<evidence type="ECO:0000313" key="5">
    <source>
        <dbReference type="EMBL" id="ETW11164.1"/>
    </source>
</evidence>
<keyword evidence="2 5" id="KW-0378">Hydrolase</keyword>
<dbReference type="Pfam" id="PF02682">
    <property type="entry name" value="CT_C_D"/>
    <property type="match status" value="1"/>
</dbReference>
<dbReference type="eggNOG" id="COG2049">
    <property type="taxonomic scope" value="Bacteria"/>
</dbReference>
<evidence type="ECO:0000313" key="6">
    <source>
        <dbReference type="Proteomes" id="UP000019063"/>
    </source>
</evidence>
<evidence type="ECO:0000259" key="4">
    <source>
        <dbReference type="SMART" id="SM00796"/>
    </source>
</evidence>
<dbReference type="EMBL" id="AQQW01000015">
    <property type="protein sequence ID" value="ETW11164.1"/>
    <property type="molecule type" value="Genomic_DNA"/>
</dbReference>
<dbReference type="Gene3D" id="2.40.100.10">
    <property type="entry name" value="Cyclophilin-like"/>
    <property type="match status" value="1"/>
</dbReference>
<evidence type="ECO:0000256" key="3">
    <source>
        <dbReference type="ARBA" id="ARBA00022840"/>
    </source>
</evidence>
<accession>W4HEM6</accession>
<gene>
    <name evidence="5" type="ORF">ATO8_18460</name>
</gene>
<evidence type="ECO:0000256" key="2">
    <source>
        <dbReference type="ARBA" id="ARBA00022801"/>
    </source>
</evidence>
<dbReference type="InterPro" id="IPR010016">
    <property type="entry name" value="PxpB"/>
</dbReference>
<keyword evidence="1" id="KW-0547">Nucleotide-binding</keyword>
<dbReference type="Gene3D" id="3.30.1360.40">
    <property type="match status" value="1"/>
</dbReference>
<comment type="caution">
    <text evidence="5">The sequence shown here is derived from an EMBL/GenBank/DDBJ whole genome shotgun (WGS) entry which is preliminary data.</text>
</comment>
<dbReference type="InterPro" id="IPR029000">
    <property type="entry name" value="Cyclophilin-like_dom_sf"/>
</dbReference>
<dbReference type="PATRIC" id="fig|1317118.6.peg.3781"/>
<protein>
    <submittedName>
        <fullName evidence="5">Allophanate hydrolase subunit 1</fullName>
    </submittedName>
</protein>
<reference evidence="5 6" key="1">
    <citation type="journal article" date="2014" name="Antonie Van Leeuwenhoek">
        <title>Roseivivax atlanticus sp. nov., isolated from surface seawater of the Atlantic Ocean.</title>
        <authorList>
            <person name="Li G."/>
            <person name="Lai Q."/>
            <person name="Liu X."/>
            <person name="Sun F."/>
            <person name="Shao Z."/>
        </authorList>
    </citation>
    <scope>NUCLEOTIDE SEQUENCE [LARGE SCALE GENOMIC DNA]</scope>
    <source>
        <strain evidence="5 6">22II-s10s</strain>
    </source>
</reference>
<dbReference type="PANTHER" id="PTHR34698">
    <property type="entry name" value="5-OXOPROLINASE SUBUNIT B"/>
    <property type="match status" value="1"/>
</dbReference>